<feature type="domain" description="RNA polymerase sigma-70 region 2" evidence="6">
    <location>
        <begin position="66"/>
        <end position="131"/>
    </location>
</feature>
<dbReference type="InterPro" id="IPR007627">
    <property type="entry name" value="RNA_pol_sigma70_r2"/>
</dbReference>
<dbReference type="SUPFAM" id="SSF88659">
    <property type="entry name" value="Sigma3 and sigma4 domains of RNA polymerase sigma factors"/>
    <property type="match status" value="1"/>
</dbReference>
<keyword evidence="8" id="KW-1185">Reference proteome</keyword>
<accession>A0A5B9WF98</accession>
<dbReference type="Gene3D" id="1.20.120.1810">
    <property type="match status" value="1"/>
</dbReference>
<dbReference type="InterPro" id="IPR013325">
    <property type="entry name" value="RNA_pol_sigma_r2"/>
</dbReference>
<keyword evidence="4" id="KW-0804">Transcription</keyword>
<feature type="region of interest" description="Disordered" evidence="5">
    <location>
        <begin position="154"/>
        <end position="183"/>
    </location>
</feature>
<dbReference type="GO" id="GO:0006352">
    <property type="term" value="P:DNA-templated transcription initiation"/>
    <property type="evidence" value="ECO:0007669"/>
    <property type="project" value="InterPro"/>
</dbReference>
<dbReference type="InterPro" id="IPR013324">
    <property type="entry name" value="RNA_pol_sigma_r3/r4-like"/>
</dbReference>
<feature type="region of interest" description="Disordered" evidence="5">
    <location>
        <begin position="13"/>
        <end position="41"/>
    </location>
</feature>
<dbReference type="SUPFAM" id="SSF88946">
    <property type="entry name" value="Sigma2 domain of RNA polymerase sigma factors"/>
    <property type="match status" value="1"/>
</dbReference>
<dbReference type="PANTHER" id="PTHR30603">
    <property type="entry name" value="RNA POLYMERASE SIGMA FACTOR RPO"/>
    <property type="match status" value="1"/>
</dbReference>
<dbReference type="Gene3D" id="1.20.140.160">
    <property type="match status" value="1"/>
</dbReference>
<reference evidence="7 8" key="1">
    <citation type="submission" date="2019-08" db="EMBL/GenBank/DDBJ databases">
        <title>Deep-cultivation of Planctomycetes and their phenomic and genomic characterization uncovers novel biology.</title>
        <authorList>
            <person name="Wiegand S."/>
            <person name="Jogler M."/>
            <person name="Boedeker C."/>
            <person name="Pinto D."/>
            <person name="Vollmers J."/>
            <person name="Rivas-Marin E."/>
            <person name="Kohn T."/>
            <person name="Peeters S.H."/>
            <person name="Heuer A."/>
            <person name="Rast P."/>
            <person name="Oberbeckmann S."/>
            <person name="Bunk B."/>
            <person name="Jeske O."/>
            <person name="Meyerdierks A."/>
            <person name="Storesund J.E."/>
            <person name="Kallscheuer N."/>
            <person name="Luecker S."/>
            <person name="Lage O.M."/>
            <person name="Pohl T."/>
            <person name="Merkel B.J."/>
            <person name="Hornburger P."/>
            <person name="Mueller R.-W."/>
            <person name="Bruemmer F."/>
            <person name="Labrenz M."/>
            <person name="Spormann A.M."/>
            <person name="Op den Camp H."/>
            <person name="Overmann J."/>
            <person name="Amann R."/>
            <person name="Jetten M.S.M."/>
            <person name="Mascher T."/>
            <person name="Medema M.H."/>
            <person name="Devos D.P."/>
            <person name="Kaster A.-K."/>
            <person name="Ovreas L."/>
            <person name="Rohde M."/>
            <person name="Galperin M.Y."/>
            <person name="Jogler C."/>
        </authorList>
    </citation>
    <scope>NUCLEOTIDE SEQUENCE [LARGE SCALE GENOMIC DNA]</scope>
    <source>
        <strain evidence="7 8">OJF2</strain>
    </source>
</reference>
<dbReference type="GO" id="GO:0003677">
    <property type="term" value="F:DNA binding"/>
    <property type="evidence" value="ECO:0007669"/>
    <property type="project" value="UniProtKB-KW"/>
</dbReference>
<dbReference type="InterPro" id="IPR000943">
    <property type="entry name" value="RNA_pol_sigma70"/>
</dbReference>
<sequence length="344" mass="38129">MAMILNARPEATVRRPFGTKRAGSGDASPSNGGRCPDHVPSLLDKDEEGRLAARVKSGDREARDALIAANLGLVVHIVRGFRCDGMTIEDLRQEGTCGLIRAAELYDPARHHVRFGAYAASWIRRYVQRAVGDNLSLIRLPRYLVDLHGRCQRQLSDPLPEPPSETGLPSSDEHSPSPEAGFTCPGQGEWDLEVLANRLHLSVRRLRSVVSSIKTQTGWSIAEGEDSGQLEEMVIDPHRPDLEAEKAEANSNLRRAVHSLTRLEARVIKCRFRLEGAARPSRRHASGKDQMPTVMKYSEISRLLGIGPARVRAILFQALEKLRERLIAMRDEDDPLPGRRVSAA</sequence>
<proteinExistence type="predicted"/>
<evidence type="ECO:0000256" key="1">
    <source>
        <dbReference type="ARBA" id="ARBA00023015"/>
    </source>
</evidence>
<evidence type="ECO:0000256" key="3">
    <source>
        <dbReference type="ARBA" id="ARBA00023125"/>
    </source>
</evidence>
<dbReference type="AlphaFoldDB" id="A0A5B9WF98"/>
<keyword evidence="3" id="KW-0238">DNA-binding</keyword>
<name>A0A5B9WF98_9BACT</name>
<dbReference type="RefSeq" id="WP_148598051.1">
    <property type="nucleotide sequence ID" value="NZ_CP042997.1"/>
</dbReference>
<evidence type="ECO:0000259" key="6">
    <source>
        <dbReference type="Pfam" id="PF04542"/>
    </source>
</evidence>
<dbReference type="InterPro" id="IPR050239">
    <property type="entry name" value="Sigma-70_RNA_pol_init_factors"/>
</dbReference>
<evidence type="ECO:0000256" key="4">
    <source>
        <dbReference type="ARBA" id="ARBA00023163"/>
    </source>
</evidence>
<dbReference type="OrthoDB" id="9780321at2"/>
<dbReference type="PANTHER" id="PTHR30603:SF47">
    <property type="entry name" value="RNA POLYMERASE SIGMA FACTOR SIGD, CHLOROPLASTIC"/>
    <property type="match status" value="1"/>
</dbReference>
<dbReference type="Proteomes" id="UP000324233">
    <property type="component" value="Chromosome"/>
</dbReference>
<gene>
    <name evidence="7" type="primary">sigA_11</name>
    <name evidence="7" type="ORF">OJF2_72370</name>
</gene>
<dbReference type="EMBL" id="CP042997">
    <property type="protein sequence ID" value="QEH38631.1"/>
    <property type="molecule type" value="Genomic_DNA"/>
</dbReference>
<evidence type="ECO:0000313" key="7">
    <source>
        <dbReference type="EMBL" id="QEH38631.1"/>
    </source>
</evidence>
<dbReference type="InterPro" id="IPR014284">
    <property type="entry name" value="RNA_pol_sigma-70_dom"/>
</dbReference>
<keyword evidence="2" id="KW-0731">Sigma factor</keyword>
<dbReference type="KEGG" id="agv:OJF2_72370"/>
<dbReference type="Pfam" id="PF04542">
    <property type="entry name" value="Sigma70_r2"/>
    <property type="match status" value="1"/>
</dbReference>
<keyword evidence="1" id="KW-0805">Transcription regulation</keyword>
<dbReference type="PRINTS" id="PR00046">
    <property type="entry name" value="SIGMA70FCT"/>
</dbReference>
<evidence type="ECO:0000256" key="2">
    <source>
        <dbReference type="ARBA" id="ARBA00023082"/>
    </source>
</evidence>
<evidence type="ECO:0000313" key="8">
    <source>
        <dbReference type="Proteomes" id="UP000324233"/>
    </source>
</evidence>
<evidence type="ECO:0000256" key="5">
    <source>
        <dbReference type="SAM" id="MobiDB-lite"/>
    </source>
</evidence>
<dbReference type="NCBIfam" id="TIGR02937">
    <property type="entry name" value="sigma70-ECF"/>
    <property type="match status" value="1"/>
</dbReference>
<organism evidence="7 8">
    <name type="scientific">Aquisphaera giovannonii</name>
    <dbReference type="NCBI Taxonomy" id="406548"/>
    <lineage>
        <taxon>Bacteria</taxon>
        <taxon>Pseudomonadati</taxon>
        <taxon>Planctomycetota</taxon>
        <taxon>Planctomycetia</taxon>
        <taxon>Isosphaerales</taxon>
        <taxon>Isosphaeraceae</taxon>
        <taxon>Aquisphaera</taxon>
    </lineage>
</organism>
<dbReference type="GO" id="GO:0016987">
    <property type="term" value="F:sigma factor activity"/>
    <property type="evidence" value="ECO:0007669"/>
    <property type="project" value="UniProtKB-KW"/>
</dbReference>
<protein>
    <submittedName>
        <fullName evidence="7">RNA polymerase sigma factor SigA</fullName>
    </submittedName>
</protein>